<evidence type="ECO:0000256" key="11">
    <source>
        <dbReference type="HAMAP-Rule" id="MF_01864"/>
    </source>
</evidence>
<evidence type="ECO:0000256" key="12">
    <source>
        <dbReference type="SAM" id="Phobius"/>
    </source>
</evidence>
<evidence type="ECO:0000256" key="7">
    <source>
        <dbReference type="ARBA" id="ARBA00022723"/>
    </source>
</evidence>
<evidence type="ECO:0000256" key="2">
    <source>
        <dbReference type="ARBA" id="ARBA00022485"/>
    </source>
</evidence>
<dbReference type="Gene3D" id="3.80.30.20">
    <property type="entry name" value="tm_1862 like domain"/>
    <property type="match status" value="1"/>
</dbReference>
<feature type="domain" description="MTTase N-terminal" evidence="14">
    <location>
        <begin position="8"/>
        <end position="126"/>
    </location>
</feature>
<comment type="subcellular location">
    <subcellularLocation>
        <location evidence="11">Cytoplasm</location>
    </subcellularLocation>
</comment>
<dbReference type="SFLD" id="SFLDG01082">
    <property type="entry name" value="B12-binding_domain_containing"/>
    <property type="match status" value="1"/>
</dbReference>
<dbReference type="FunFam" id="3.40.50.12160:FF:000006">
    <property type="entry name" value="tRNA-2-methylthio-N(6)-dimethylallyladenosine synthase"/>
    <property type="match status" value="1"/>
</dbReference>
<sequence>MNQNNDKQKYFLQTFGCQMNERDSETMAGLLEGMGYEPVANAEDADIIILNTCTVRETAENKVWGRIGELKVLKSKKPDLIIGICGCMAQQKETAEKIRRKAPHIELIFGTHNIHELPEMINRLVAERKPLLNVWNAEGSIVENLPARRKSKVKAFVSIMFGCNNFCTYCIVPYVRGRERSRQIADIVREVKSLAEQGYKEVTLLGQNVNSYGKDLPEKTDFADLLEVLNEIDGIRRIRYMTSHPRDFTSKLIDVIARSEKVCEHFHLPVQSGSNSILKKMNRGYTREYYFELVAEIRSKIPHASITTDIIVGFPGETRQDFENTMDLLDKVRYDSAFTFVYNKRSGTPAASMTDQVPDEEKSKRIVELIEFQNKISLEKNLCEVGREHEVLAEGMKNNQNKVEARTRTNKLVLLNGDSNMIGNMYRVKIVKAGPWHLDGEILSSGKN</sequence>
<dbReference type="Gene3D" id="3.40.50.12160">
    <property type="entry name" value="Methylthiotransferase, N-terminal domain"/>
    <property type="match status" value="1"/>
</dbReference>
<reference evidence="17" key="1">
    <citation type="submission" date="2015-07" db="EMBL/GenBank/DDBJ databases">
        <title>Complete Genome of Thermincola ferriacetica strain Z-0001T.</title>
        <authorList>
            <person name="Lusk B."/>
            <person name="Badalamenti J.P."/>
            <person name="Parameswaran P."/>
            <person name="Bond D.R."/>
            <person name="Torres C.I."/>
        </authorList>
    </citation>
    <scope>NUCLEOTIDE SEQUENCE [LARGE SCALE GENOMIC DNA]</scope>
    <source>
        <strain evidence="17">Z-0001</strain>
    </source>
</reference>
<dbReference type="PANTHER" id="PTHR43020:SF2">
    <property type="entry name" value="MITOCHONDRIAL TRNA METHYLTHIOTRANSFERASE CDK5RAP1"/>
    <property type="match status" value="1"/>
</dbReference>
<name>A0A0L6W5S8_9FIRM</name>
<dbReference type="NCBIfam" id="TIGR01574">
    <property type="entry name" value="miaB-methiolase"/>
    <property type="match status" value="1"/>
</dbReference>
<evidence type="ECO:0000256" key="1">
    <source>
        <dbReference type="ARBA" id="ARBA00003234"/>
    </source>
</evidence>
<dbReference type="PATRIC" id="fig|281456.6.peg.542"/>
<dbReference type="InterPro" id="IPR038135">
    <property type="entry name" value="Methylthiotransferase_N_sf"/>
</dbReference>
<evidence type="ECO:0000256" key="4">
    <source>
        <dbReference type="ARBA" id="ARBA00022679"/>
    </source>
</evidence>
<dbReference type="HAMAP" id="MF_01864">
    <property type="entry name" value="tRNA_metthiotr_MiaB"/>
    <property type="match status" value="1"/>
</dbReference>
<feature type="transmembrane region" description="Helical" evidence="12">
    <location>
        <begin position="155"/>
        <end position="175"/>
    </location>
</feature>
<keyword evidence="6 11" id="KW-0819">tRNA processing</keyword>
<dbReference type="InterPro" id="IPR007197">
    <property type="entry name" value="rSAM"/>
</dbReference>
<dbReference type="InterPro" id="IPR006638">
    <property type="entry name" value="Elp3/MiaA/NifB-like_rSAM"/>
</dbReference>
<comment type="catalytic activity">
    <reaction evidence="11">
        <text>N(6)-dimethylallyladenosine(37) in tRNA + (sulfur carrier)-SH + AH2 + 2 S-adenosyl-L-methionine = 2-methylsulfanyl-N(6)-dimethylallyladenosine(37) in tRNA + (sulfur carrier)-H + 5'-deoxyadenosine + L-methionine + A + S-adenosyl-L-homocysteine + 2 H(+)</text>
        <dbReference type="Rhea" id="RHEA:37067"/>
        <dbReference type="Rhea" id="RHEA-COMP:10375"/>
        <dbReference type="Rhea" id="RHEA-COMP:10376"/>
        <dbReference type="Rhea" id="RHEA-COMP:14737"/>
        <dbReference type="Rhea" id="RHEA-COMP:14739"/>
        <dbReference type="ChEBI" id="CHEBI:13193"/>
        <dbReference type="ChEBI" id="CHEBI:15378"/>
        <dbReference type="ChEBI" id="CHEBI:17319"/>
        <dbReference type="ChEBI" id="CHEBI:17499"/>
        <dbReference type="ChEBI" id="CHEBI:29917"/>
        <dbReference type="ChEBI" id="CHEBI:57844"/>
        <dbReference type="ChEBI" id="CHEBI:57856"/>
        <dbReference type="ChEBI" id="CHEBI:59789"/>
        <dbReference type="ChEBI" id="CHEBI:64428"/>
        <dbReference type="ChEBI" id="CHEBI:74415"/>
        <dbReference type="ChEBI" id="CHEBI:74417"/>
        <dbReference type="EC" id="2.8.4.3"/>
    </reaction>
</comment>
<dbReference type="PROSITE" id="PS51449">
    <property type="entry name" value="MTTASE_N"/>
    <property type="match status" value="1"/>
</dbReference>
<dbReference type="SUPFAM" id="SSF102114">
    <property type="entry name" value="Radical SAM enzymes"/>
    <property type="match status" value="1"/>
</dbReference>
<dbReference type="InterPro" id="IPR002792">
    <property type="entry name" value="TRAM_dom"/>
</dbReference>
<dbReference type="InterPro" id="IPR005839">
    <property type="entry name" value="Methylthiotransferase"/>
</dbReference>
<keyword evidence="8 11" id="KW-0408">Iron</keyword>
<dbReference type="GO" id="GO:0005829">
    <property type="term" value="C:cytosol"/>
    <property type="evidence" value="ECO:0007669"/>
    <property type="project" value="TreeGrafter"/>
</dbReference>
<evidence type="ECO:0000256" key="6">
    <source>
        <dbReference type="ARBA" id="ARBA00022694"/>
    </source>
</evidence>
<evidence type="ECO:0000256" key="5">
    <source>
        <dbReference type="ARBA" id="ARBA00022691"/>
    </source>
</evidence>
<dbReference type="GO" id="GO:0035597">
    <property type="term" value="F:tRNA-2-methylthio-N(6)-dimethylallyladenosine(37) synthase activity"/>
    <property type="evidence" value="ECO:0007669"/>
    <property type="project" value="UniProtKB-EC"/>
</dbReference>
<keyword evidence="7 11" id="KW-0479">Metal-binding</keyword>
<dbReference type="PROSITE" id="PS01278">
    <property type="entry name" value="MTTASE_RADICAL"/>
    <property type="match status" value="1"/>
</dbReference>
<feature type="binding site" evidence="11">
    <location>
        <position position="87"/>
    </location>
    <ligand>
        <name>[4Fe-4S] cluster</name>
        <dbReference type="ChEBI" id="CHEBI:49883"/>
        <label>1</label>
    </ligand>
</feature>
<evidence type="ECO:0000256" key="10">
    <source>
        <dbReference type="ARBA" id="ARBA00033765"/>
    </source>
</evidence>
<dbReference type="SFLD" id="SFLDF00273">
    <property type="entry name" value="(dimethylallyl)adenosine_tRNA"/>
    <property type="match status" value="1"/>
</dbReference>
<dbReference type="PANTHER" id="PTHR43020">
    <property type="entry name" value="CDK5 REGULATORY SUBUNIT-ASSOCIATED PROTEIN 1"/>
    <property type="match status" value="1"/>
</dbReference>
<dbReference type="InterPro" id="IPR023404">
    <property type="entry name" value="rSAM_horseshoe"/>
</dbReference>
<dbReference type="InterPro" id="IPR006463">
    <property type="entry name" value="MiaB_methiolase"/>
</dbReference>
<dbReference type="FunFam" id="3.80.30.20:FF:000001">
    <property type="entry name" value="tRNA-2-methylthio-N(6)-dimethylallyladenosine synthase 2"/>
    <property type="match status" value="1"/>
</dbReference>
<comment type="similarity">
    <text evidence="11">Belongs to the methylthiotransferase family. MiaB subfamily.</text>
</comment>
<keyword evidence="9 11" id="KW-0411">Iron-sulfur</keyword>
<dbReference type="GO" id="GO:0051539">
    <property type="term" value="F:4 iron, 4 sulfur cluster binding"/>
    <property type="evidence" value="ECO:0007669"/>
    <property type="project" value="UniProtKB-UniRule"/>
</dbReference>
<evidence type="ECO:0000313" key="17">
    <source>
        <dbReference type="Proteomes" id="UP000037175"/>
    </source>
</evidence>
<evidence type="ECO:0000259" key="15">
    <source>
        <dbReference type="PROSITE" id="PS51918"/>
    </source>
</evidence>
<feature type="domain" description="TRAM" evidence="13">
    <location>
        <begin position="382"/>
        <end position="444"/>
    </location>
</feature>
<dbReference type="SFLD" id="SFLDG01061">
    <property type="entry name" value="methylthiotransferase"/>
    <property type="match status" value="1"/>
</dbReference>
<keyword evidence="17" id="KW-1185">Reference proteome</keyword>
<feature type="domain" description="Radical SAM core" evidence="15">
    <location>
        <begin position="149"/>
        <end position="379"/>
    </location>
</feature>
<dbReference type="InterPro" id="IPR013848">
    <property type="entry name" value="Methylthiotransferase_N"/>
</dbReference>
<comment type="cofactor">
    <cofactor evidence="11">
        <name>[4Fe-4S] cluster</name>
        <dbReference type="ChEBI" id="CHEBI:49883"/>
    </cofactor>
    <text evidence="11">Binds 2 [4Fe-4S] clusters. One cluster is coordinated with 3 cysteines and an exchangeable S-adenosyl-L-methionine.</text>
</comment>
<dbReference type="GO" id="GO:0046872">
    <property type="term" value="F:metal ion binding"/>
    <property type="evidence" value="ECO:0007669"/>
    <property type="project" value="UniProtKB-KW"/>
</dbReference>
<dbReference type="SFLD" id="SFLDS00029">
    <property type="entry name" value="Radical_SAM"/>
    <property type="match status" value="1"/>
</dbReference>
<feature type="binding site" evidence="11">
    <location>
        <position position="167"/>
    </location>
    <ligand>
        <name>[4Fe-4S] cluster</name>
        <dbReference type="ChEBI" id="CHEBI:49883"/>
        <label>2</label>
        <note>4Fe-4S-S-AdoMet</note>
    </ligand>
</feature>
<keyword evidence="12" id="KW-0472">Membrane</keyword>
<dbReference type="Pfam" id="PF00919">
    <property type="entry name" value="UPF0004"/>
    <property type="match status" value="1"/>
</dbReference>
<comment type="function">
    <text evidence="1 11">Catalyzes the methylthiolation of N6-(dimethylallyl)adenosine (i(6)A), leading to the formation of 2-methylthio-N6-(dimethylallyl)adenosine (ms(2)i(6)A) at position 37 in tRNAs that read codons beginning with uridine.</text>
</comment>
<protein>
    <recommendedName>
        <fullName evidence="10 11">tRNA-2-methylthio-N(6)-dimethylallyladenosine synthase</fullName>
        <ecNumber evidence="10 11">2.8.4.3</ecNumber>
    </recommendedName>
    <alternativeName>
        <fullName evidence="11">(Dimethylallyl)adenosine tRNA methylthiotransferase MiaB</fullName>
    </alternativeName>
    <alternativeName>
        <fullName evidence="11">tRNA-i(6)A37 methylthiotransferase</fullName>
    </alternativeName>
</protein>
<evidence type="ECO:0000313" key="16">
    <source>
        <dbReference type="EMBL" id="KNZ70831.1"/>
    </source>
</evidence>
<dbReference type="Proteomes" id="UP000037175">
    <property type="component" value="Unassembled WGS sequence"/>
</dbReference>
<dbReference type="InterPro" id="IPR020612">
    <property type="entry name" value="Methylthiotransferase_CS"/>
</dbReference>
<proteinExistence type="inferred from homology"/>
<comment type="caution">
    <text evidence="16">The sequence shown here is derived from an EMBL/GenBank/DDBJ whole genome shotgun (WGS) entry which is preliminary data.</text>
</comment>
<evidence type="ECO:0000259" key="13">
    <source>
        <dbReference type="PROSITE" id="PS50926"/>
    </source>
</evidence>
<keyword evidence="5 11" id="KW-0949">S-adenosyl-L-methionine</keyword>
<keyword evidence="3 11" id="KW-0963">Cytoplasm</keyword>
<feature type="binding site" evidence="11">
    <location>
        <position position="17"/>
    </location>
    <ligand>
        <name>[4Fe-4S] cluster</name>
        <dbReference type="ChEBI" id="CHEBI:49883"/>
        <label>1</label>
    </ligand>
</feature>
<dbReference type="CDD" id="cd01335">
    <property type="entry name" value="Radical_SAM"/>
    <property type="match status" value="1"/>
</dbReference>
<dbReference type="Pfam" id="PF01938">
    <property type="entry name" value="TRAM"/>
    <property type="match status" value="1"/>
</dbReference>
<accession>A0A0L6W5S8</accession>
<keyword evidence="12" id="KW-1133">Transmembrane helix</keyword>
<dbReference type="NCBIfam" id="TIGR00089">
    <property type="entry name" value="MiaB/RimO family radical SAM methylthiotransferase"/>
    <property type="match status" value="1"/>
</dbReference>
<comment type="subunit">
    <text evidence="11">Monomer.</text>
</comment>
<dbReference type="SMART" id="SM00729">
    <property type="entry name" value="Elp3"/>
    <property type="match status" value="1"/>
</dbReference>
<dbReference type="AlphaFoldDB" id="A0A0L6W5S8"/>
<feature type="binding site" evidence="11">
    <location>
        <position position="170"/>
    </location>
    <ligand>
        <name>[4Fe-4S] cluster</name>
        <dbReference type="ChEBI" id="CHEBI:49883"/>
        <label>2</label>
        <note>4Fe-4S-S-AdoMet</note>
    </ligand>
</feature>
<dbReference type="Pfam" id="PF04055">
    <property type="entry name" value="Radical_SAM"/>
    <property type="match status" value="1"/>
</dbReference>
<feature type="binding site" evidence="11">
    <location>
        <position position="53"/>
    </location>
    <ligand>
        <name>[4Fe-4S] cluster</name>
        <dbReference type="ChEBI" id="CHEBI:49883"/>
        <label>1</label>
    </ligand>
</feature>
<dbReference type="EMBL" id="LGTE01000002">
    <property type="protein sequence ID" value="KNZ70831.1"/>
    <property type="molecule type" value="Genomic_DNA"/>
</dbReference>
<dbReference type="EC" id="2.8.4.3" evidence="10 11"/>
<evidence type="ECO:0000256" key="8">
    <source>
        <dbReference type="ARBA" id="ARBA00023004"/>
    </source>
</evidence>
<dbReference type="InterPro" id="IPR058240">
    <property type="entry name" value="rSAM_sf"/>
</dbReference>
<dbReference type="PROSITE" id="PS50926">
    <property type="entry name" value="TRAM"/>
    <property type="match status" value="1"/>
</dbReference>
<feature type="binding site" evidence="11">
    <location>
        <position position="163"/>
    </location>
    <ligand>
        <name>[4Fe-4S] cluster</name>
        <dbReference type="ChEBI" id="CHEBI:49883"/>
        <label>2</label>
        <note>4Fe-4S-S-AdoMet</note>
    </ligand>
</feature>
<organism evidence="16 17">
    <name type="scientific">Thermincola ferriacetica</name>
    <dbReference type="NCBI Taxonomy" id="281456"/>
    <lineage>
        <taxon>Bacteria</taxon>
        <taxon>Bacillati</taxon>
        <taxon>Bacillota</taxon>
        <taxon>Clostridia</taxon>
        <taxon>Eubacteriales</taxon>
        <taxon>Thermincolaceae</taxon>
        <taxon>Thermincola</taxon>
    </lineage>
</organism>
<keyword evidence="12" id="KW-0812">Transmembrane</keyword>
<evidence type="ECO:0000259" key="14">
    <source>
        <dbReference type="PROSITE" id="PS51449"/>
    </source>
</evidence>
<keyword evidence="2 11" id="KW-0004">4Fe-4S</keyword>
<gene>
    <name evidence="11" type="primary">miaB</name>
    <name evidence="16" type="ORF">Tfer_0511</name>
</gene>
<evidence type="ECO:0000256" key="9">
    <source>
        <dbReference type="ARBA" id="ARBA00023014"/>
    </source>
</evidence>
<dbReference type="PROSITE" id="PS51918">
    <property type="entry name" value="RADICAL_SAM"/>
    <property type="match status" value="1"/>
</dbReference>
<evidence type="ECO:0000256" key="3">
    <source>
        <dbReference type="ARBA" id="ARBA00022490"/>
    </source>
</evidence>
<keyword evidence="4 11" id="KW-0808">Transferase</keyword>